<keyword evidence="2" id="KW-0732">Signal</keyword>
<feature type="compositionally biased region" description="Acidic residues" evidence="1">
    <location>
        <begin position="677"/>
        <end position="691"/>
    </location>
</feature>
<feature type="compositionally biased region" description="Basic and acidic residues" evidence="1">
    <location>
        <begin position="513"/>
        <end position="527"/>
    </location>
</feature>
<feature type="compositionally biased region" description="Acidic residues" evidence="1">
    <location>
        <begin position="610"/>
        <end position="624"/>
    </location>
</feature>
<evidence type="ECO:0000313" key="5">
    <source>
        <dbReference type="WBParaSite" id="PDA_v2.g30181.t1"/>
    </source>
</evidence>
<dbReference type="Pfam" id="PF02014">
    <property type="entry name" value="Reeler"/>
    <property type="match status" value="1"/>
</dbReference>
<evidence type="ECO:0000256" key="1">
    <source>
        <dbReference type="SAM" id="MobiDB-lite"/>
    </source>
</evidence>
<feature type="compositionally biased region" description="Basic and acidic residues" evidence="1">
    <location>
        <begin position="1297"/>
        <end position="1310"/>
    </location>
</feature>
<feature type="compositionally biased region" description="Basic and acidic residues" evidence="1">
    <location>
        <begin position="591"/>
        <end position="609"/>
    </location>
</feature>
<dbReference type="Proteomes" id="UP000887578">
    <property type="component" value="Unplaced"/>
</dbReference>
<reference evidence="5" key="1">
    <citation type="submission" date="2022-11" db="UniProtKB">
        <authorList>
            <consortium name="WormBaseParasite"/>
        </authorList>
    </citation>
    <scope>IDENTIFICATION</scope>
</reference>
<feature type="compositionally biased region" description="Low complexity" evidence="1">
    <location>
        <begin position="631"/>
        <end position="642"/>
    </location>
</feature>
<feature type="compositionally biased region" description="Basic and acidic residues" evidence="1">
    <location>
        <begin position="373"/>
        <end position="382"/>
    </location>
</feature>
<feature type="signal peptide" evidence="2">
    <location>
        <begin position="1"/>
        <end position="16"/>
    </location>
</feature>
<dbReference type="WBParaSite" id="PDA_v2.g30181.t1">
    <property type="protein sequence ID" value="PDA_v2.g30181.t1"/>
    <property type="gene ID" value="PDA_v2.g30181"/>
</dbReference>
<dbReference type="CDD" id="cd08544">
    <property type="entry name" value="Reeler"/>
    <property type="match status" value="1"/>
</dbReference>
<keyword evidence="4" id="KW-1185">Reference proteome</keyword>
<proteinExistence type="predicted"/>
<feature type="compositionally biased region" description="Low complexity" evidence="1">
    <location>
        <begin position="487"/>
        <end position="496"/>
    </location>
</feature>
<feature type="compositionally biased region" description="Basic and acidic residues" evidence="1">
    <location>
        <begin position="342"/>
        <end position="353"/>
    </location>
</feature>
<feature type="region of interest" description="Disordered" evidence="1">
    <location>
        <begin position="738"/>
        <end position="758"/>
    </location>
</feature>
<evidence type="ECO:0000259" key="3">
    <source>
        <dbReference type="Pfam" id="PF02014"/>
    </source>
</evidence>
<feature type="compositionally biased region" description="Polar residues" evidence="1">
    <location>
        <begin position="576"/>
        <end position="586"/>
    </location>
</feature>
<sequence length="1500" mass="171027">MFLRLLALAIIGISLAADPLYEMSGFHCKSKLSMRLDRRLHGEPRDAPPPFDVQVLDEEGHQTEYYEPGKIYTIRLIGYQYYRGLLLQPRLCDEHGFVIGSLRGGRFLETPDWIQYGIRLQECDMKYPLEDSVTHADDSRKFVTQVQWTAERDIGNVQFMFTIVSENDVYWERWRPRSGFLQPIYSKQFPSEILRQVFYNEKYALKFLAGKFTSSQESKTSKETMPKLEEILITTEKPEMPMEAKKVLEKMEMPEFWSHHDGEVKVNKDDEKKTDALEIKQKKEGEAEFISDNKNSGEAKVNEEIIEEITESDEERVEEKPFIGGLMGENETSTTMIPDHESITHLPENENSKSKSKASLDSGEATVQPSEPENLKDEKPIKLTHDIAFSQDDTEIKEVEATIAPEIVTSEVTTEEMKISESTVIESKTTTVPIVKIKTTTILAEEATTVTPTEMISKTNEVETTKSVPEEEDTTPEGMTDKRSEESVTTEVPVEENMMTATESTPSQTEEMPIEKAEGNKTKLIDVKDDDESIFPASAATETSEEVTKVTERNAEEDEAAKTEVPTSADSKETTESTMENKTTPAENAENNDKGTTEMPKETEESTDKADEEATTLTTEEEIKDVENDLNNVSEVETTTEASENDEMTDKTEVTTEVSSTDSETEEYVETTMNNEVTEETTETPMEETTENAETTTKESVMEDATTPETNNEEKEKTTEESITEATTSILNSEDIEATTTTTEEKTTTAESVSEATTSFDITETTPNFKEMSTSEVETTTEGIAETTATTTFSEGISTSVKEVINQTVEATTPTFDALITTLTTITETPSLNVNIPASEAPAHPKDVSRRRRNLYPNMSSVDNIIESNYNTLVSSLYQYLKEPIKDFASLKPEILNILKTYRPIRVVDYQYGISKSLKGKSQIIIHEFKERSLVREYFKTGKNWNCCECNRIRTSSQINESIADLLIQYGIVFVKIEHSCKPRQLSFVQQIQKLYKEKKIDEAVSLQKSVLGSEDSPLNQNALGKQGKKSSKRTNEIDAEIDSVISLRLAQFNEEQHFLSMDGHFDESRDKLPPEDAFAKIMENLQEYTNEKAEVILSNKSKILFTLKTHHPIKIVNYQYGLLLNLRKDRSLMVFEWGDRKRVRQYSRRVNRPDLWRCCECTRLFKRQETGSELNLFMVKDIVFAPNKHDCQPRDYLFVIQYQKFLEEGDTVKARRMNRMVNFAYGALNLTNIVNVLDTSLTSTKKRKSNDNKVIDSKALTNSKDKIVHDDSASDNGVPPIKKSKKNDQNQMNEPAMRRKSETTVEKEENAIPTFQKPSISKLKEICTKLNVKYRNKGGRLWNKFKFNQIDTVLESSNIGIHYFKTKNFYEILSKFFTGNTNQYEKIKTSITDAFRENMVSSGELSTKKFNKLYLDTVTYEHFDFISKFLSCRIIIFDYEKGIRKYGKWKNPESERLTLVISFYKGLYSVVLNRDALKVVPDNDPTDTPRPSCPLPDVH</sequence>
<feature type="region of interest" description="Disordered" evidence="1">
    <location>
        <begin position="342"/>
        <end position="382"/>
    </location>
</feature>
<feature type="compositionally biased region" description="Polar residues" evidence="1">
    <location>
        <begin position="499"/>
        <end position="510"/>
    </location>
</feature>
<evidence type="ECO:0000256" key="2">
    <source>
        <dbReference type="SAM" id="SignalP"/>
    </source>
</evidence>
<feature type="domain" description="Reelin" evidence="3">
    <location>
        <begin position="44"/>
        <end position="171"/>
    </location>
</feature>
<dbReference type="PANTHER" id="PTHR36812:SF9">
    <property type="entry name" value="MYB-LIKE PROTEIN X ISOFORM X1"/>
    <property type="match status" value="1"/>
</dbReference>
<feature type="region of interest" description="Disordered" evidence="1">
    <location>
        <begin position="1266"/>
        <end position="1310"/>
    </location>
</feature>
<feature type="chain" id="PRO_5037088639" description="Reelin domain-containing protein" evidence="2">
    <location>
        <begin position="17"/>
        <end position="1500"/>
    </location>
</feature>
<organism evidence="4 5">
    <name type="scientific">Panagrolaimus davidi</name>
    <dbReference type="NCBI Taxonomy" id="227884"/>
    <lineage>
        <taxon>Eukaryota</taxon>
        <taxon>Metazoa</taxon>
        <taxon>Ecdysozoa</taxon>
        <taxon>Nematoda</taxon>
        <taxon>Chromadorea</taxon>
        <taxon>Rhabditida</taxon>
        <taxon>Tylenchina</taxon>
        <taxon>Panagrolaimomorpha</taxon>
        <taxon>Panagrolaimoidea</taxon>
        <taxon>Panagrolaimidae</taxon>
        <taxon>Panagrolaimus</taxon>
    </lineage>
</organism>
<feature type="region of interest" description="Disordered" evidence="1">
    <location>
        <begin position="456"/>
        <end position="725"/>
    </location>
</feature>
<name>A0A914QER2_9BILA</name>
<evidence type="ECO:0000313" key="4">
    <source>
        <dbReference type="Proteomes" id="UP000887578"/>
    </source>
</evidence>
<feature type="compositionally biased region" description="Low complexity" evidence="1">
    <location>
        <begin position="749"/>
        <end position="758"/>
    </location>
</feature>
<dbReference type="PANTHER" id="PTHR36812">
    <property type="entry name" value="NEUROFILAMENT TRIPLET M PROTEIN-LIKE PROTEIN"/>
    <property type="match status" value="1"/>
</dbReference>
<accession>A0A914QER2</accession>
<dbReference type="InterPro" id="IPR002861">
    <property type="entry name" value="Reeler_dom"/>
</dbReference>
<protein>
    <recommendedName>
        <fullName evidence="3">Reelin domain-containing protein</fullName>
    </recommendedName>
</protein>